<proteinExistence type="predicted"/>
<dbReference type="EMBL" id="JBANQN010000010">
    <property type="protein sequence ID" value="KAK6777759.1"/>
    <property type="molecule type" value="Genomic_DNA"/>
</dbReference>
<keyword evidence="2" id="KW-1185">Reference proteome</keyword>
<accession>A0AAN8Y3D8</accession>
<evidence type="ECO:0000313" key="1">
    <source>
        <dbReference type="EMBL" id="KAK6777759.1"/>
    </source>
</evidence>
<name>A0AAN8Y3D8_SOLBU</name>
<sequence length="20" mass="2461">MIVEKELERWSGCRVQRKNV</sequence>
<protein>
    <submittedName>
        <fullName evidence="1">Uncharacterized protein</fullName>
    </submittedName>
</protein>
<organism evidence="1 2">
    <name type="scientific">Solanum bulbocastanum</name>
    <name type="common">Wild potato</name>
    <dbReference type="NCBI Taxonomy" id="147425"/>
    <lineage>
        <taxon>Eukaryota</taxon>
        <taxon>Viridiplantae</taxon>
        <taxon>Streptophyta</taxon>
        <taxon>Embryophyta</taxon>
        <taxon>Tracheophyta</taxon>
        <taxon>Spermatophyta</taxon>
        <taxon>Magnoliopsida</taxon>
        <taxon>eudicotyledons</taxon>
        <taxon>Gunneridae</taxon>
        <taxon>Pentapetalae</taxon>
        <taxon>asterids</taxon>
        <taxon>lamiids</taxon>
        <taxon>Solanales</taxon>
        <taxon>Solanaceae</taxon>
        <taxon>Solanoideae</taxon>
        <taxon>Solaneae</taxon>
        <taxon>Solanum</taxon>
    </lineage>
</organism>
<evidence type="ECO:0000313" key="2">
    <source>
        <dbReference type="Proteomes" id="UP001371456"/>
    </source>
</evidence>
<reference evidence="1 2" key="1">
    <citation type="submission" date="2024-02" db="EMBL/GenBank/DDBJ databases">
        <title>de novo genome assembly of Solanum bulbocastanum strain 11H21.</title>
        <authorList>
            <person name="Hosaka A.J."/>
        </authorList>
    </citation>
    <scope>NUCLEOTIDE SEQUENCE [LARGE SCALE GENOMIC DNA]</scope>
    <source>
        <tissue evidence="1">Young leaves</tissue>
    </source>
</reference>
<gene>
    <name evidence="1" type="ORF">RDI58_024477</name>
</gene>
<dbReference type="Proteomes" id="UP001371456">
    <property type="component" value="Unassembled WGS sequence"/>
</dbReference>
<dbReference type="AlphaFoldDB" id="A0AAN8Y3D8"/>
<comment type="caution">
    <text evidence="1">The sequence shown here is derived from an EMBL/GenBank/DDBJ whole genome shotgun (WGS) entry which is preliminary data.</text>
</comment>